<feature type="domain" description="Polyprotein allergen nematode" evidence="2">
    <location>
        <begin position="278"/>
        <end position="398"/>
    </location>
</feature>
<dbReference type="InterPro" id="IPR053280">
    <property type="entry name" value="Aerolysin-like_pore-former"/>
</dbReference>
<feature type="domain" description="Polyprotein allergen nematode" evidence="2">
    <location>
        <begin position="576"/>
        <end position="691"/>
    </location>
</feature>
<feature type="domain" description="Polyprotein allergen nematode" evidence="2">
    <location>
        <begin position="151"/>
        <end position="271"/>
    </location>
</feature>
<evidence type="ECO:0000313" key="3">
    <source>
        <dbReference type="EMBL" id="CAD6196076.1"/>
    </source>
</evidence>
<feature type="domain" description="Polyprotein allergen nematode" evidence="2">
    <location>
        <begin position="703"/>
        <end position="822"/>
    </location>
</feature>
<dbReference type="Gene3D" id="1.10.533.30">
    <property type="entry name" value="Nematode polyprotein allergen ABA-1"/>
    <property type="match status" value="10"/>
</dbReference>
<dbReference type="PANTHER" id="PTHR34007">
    <property type="entry name" value="AEROLYSIN-LIKE PROTEIN-RELATED"/>
    <property type="match status" value="1"/>
</dbReference>
<feature type="signal peptide" evidence="1">
    <location>
        <begin position="1"/>
        <end position="16"/>
    </location>
</feature>
<dbReference type="InterPro" id="IPR038289">
    <property type="entry name" value="DVA-1_sf"/>
</dbReference>
<evidence type="ECO:0000259" key="2">
    <source>
        <dbReference type="Pfam" id="PF16469"/>
    </source>
</evidence>
<proteinExistence type="predicted"/>
<comment type="caution">
    <text evidence="3">The sequence shown here is derived from an EMBL/GenBank/DDBJ whole genome shotgun (WGS) entry which is preliminary data.</text>
</comment>
<feature type="domain" description="Polyprotein allergen nematode" evidence="2">
    <location>
        <begin position="1229"/>
        <end position="1347"/>
    </location>
</feature>
<protein>
    <recommendedName>
        <fullName evidence="2">Polyprotein allergen nematode domain-containing protein</fullName>
    </recommendedName>
</protein>
<dbReference type="Pfam" id="PF16469">
    <property type="entry name" value="NPA"/>
    <property type="match status" value="10"/>
</dbReference>
<dbReference type="EMBL" id="CAJGYM010000066">
    <property type="protein sequence ID" value="CAD6196076.1"/>
    <property type="molecule type" value="Genomic_DNA"/>
</dbReference>
<gene>
    <name evidence="3" type="ORF">CAUJ_LOCUS11991</name>
</gene>
<feature type="domain" description="Polyprotein allergen nematode" evidence="2">
    <location>
        <begin position="964"/>
        <end position="1083"/>
    </location>
</feature>
<keyword evidence="4" id="KW-1185">Reference proteome</keyword>
<feature type="domain" description="Polyprotein allergen nematode" evidence="2">
    <location>
        <begin position="29"/>
        <end position="143"/>
    </location>
</feature>
<dbReference type="Proteomes" id="UP000835052">
    <property type="component" value="Unassembled WGS sequence"/>
</dbReference>
<organism evidence="3 4">
    <name type="scientific">Caenorhabditis auriculariae</name>
    <dbReference type="NCBI Taxonomy" id="2777116"/>
    <lineage>
        <taxon>Eukaryota</taxon>
        <taxon>Metazoa</taxon>
        <taxon>Ecdysozoa</taxon>
        <taxon>Nematoda</taxon>
        <taxon>Chromadorea</taxon>
        <taxon>Rhabditida</taxon>
        <taxon>Rhabditina</taxon>
        <taxon>Rhabditomorpha</taxon>
        <taxon>Rhabditoidea</taxon>
        <taxon>Rhabditidae</taxon>
        <taxon>Peloderinae</taxon>
        <taxon>Caenorhabditis</taxon>
    </lineage>
</organism>
<feature type="domain" description="Polyprotein allergen nematode" evidence="2">
    <location>
        <begin position="833"/>
        <end position="952"/>
    </location>
</feature>
<reference evidence="3" key="1">
    <citation type="submission" date="2020-10" db="EMBL/GenBank/DDBJ databases">
        <authorList>
            <person name="Kikuchi T."/>
        </authorList>
    </citation>
    <scope>NUCLEOTIDE SEQUENCE</scope>
    <source>
        <strain evidence="3">NKZ352</strain>
    </source>
</reference>
<dbReference type="PANTHER" id="PTHR34007:SF1">
    <property type="entry name" value="AEROLYSIN-LIKE PROTEIN-RELATED"/>
    <property type="match status" value="1"/>
</dbReference>
<feature type="chain" id="PRO_5035876416" description="Polyprotein allergen nematode domain-containing protein" evidence="1">
    <location>
        <begin position="17"/>
        <end position="1362"/>
    </location>
</feature>
<feature type="domain" description="Polyprotein allergen nematode" evidence="2">
    <location>
        <begin position="424"/>
        <end position="544"/>
    </location>
</feature>
<accession>A0A8S1HM44</accession>
<dbReference type="OrthoDB" id="5823468at2759"/>
<feature type="domain" description="Polyprotein allergen nematode" evidence="2">
    <location>
        <begin position="1097"/>
        <end position="1214"/>
    </location>
</feature>
<name>A0A8S1HM44_9PELO</name>
<dbReference type="InterPro" id="IPR032487">
    <property type="entry name" value="ABA-1_nematode"/>
</dbReference>
<evidence type="ECO:0000313" key="4">
    <source>
        <dbReference type="Proteomes" id="UP000835052"/>
    </source>
</evidence>
<keyword evidence="1" id="KW-0732">Signal</keyword>
<sequence length="1362" mass="158479">MRKLTLVLLCAAYVAANVLSRHDTDHHRYRRDSGDLHGWLTEEQKTVLKKLDIKSQEFVDKVMEYYGELPKDQKEKWDKIYTKECMDWVKDAASEADYKELTDLYAAKKFEKAEEKLDEHTNRLENGQKKQQVLNWDAPCKKLLRGETRFRREIDQNFAEFASWMTEDQRKKVDELKAAGKGFEDIHEETKKYFQELPEARQSELRTEFKQKCKAYFAPMLTLEEKEKIKTSLSAGEKNAAKDIISEVVSRQEGDKKVLAGKMQKLCEQIYEEEKRMRRDLGEKISKHLGWLSEEQKAEVKAMADRGETKEQIRAHLFKIIEEYEKNPVKKEELKLKIKQCYLWMERVASKEEIEALHKMHETDHDGCKKRVREYIKRLPVEDQKVVEDNLPYCEKLWYGSHDHSSHGSHDHVGHDHHGHHHRRRRHLSVIDKYLDWMDDSKRAELKTLEESGSDFDIVIEKIREQFKKLPEDKQKELKENFKNRCVTWAKEVAKPGEWDELKKLHAQNDHENLREKLFALEFRLTENQKHTIEHVRDICYTLWDIKLPSRAVQVTNKDELVSRRRREYLATEKYEKLKEFIGWLEPEQQESIKKLIVDGNTKDVYKEIISYFDETEGENRAEAKKSLQNACKFYAGKILGEENAKAMVALKESGASRDEMINKANEILNGINDAEHKEKAQNLIYGCRKAFEASRRRREESSLDMALKEFLTWLTPDQVQSLKELKEAGKKDVIYKKIMGYYDETTGDIRTKAKEGLQNACKFYGKKTLGEENVAAIGELKKSGASAAEMNEKVDDIVAKIEDPEKKAKAKTIVDGCKIVYAPVRRRREEMSLDTAIKEFLTWLTPEQVQKLRELEAEGKKGEVQKQVMAYFDETEGEVRAKAKEELKTGCKFFGVKVLGEANVKALSELKASGATHEEMKAKAEKIVEEIDDVERKKKAQKIVEGCAKFYAPEKRHRREEMSLDTAIKEFLTWLTPEQVQKLRELEAEGKKGEVQKQVMAYFDETEGEVRAKAKEELKTGCKFFGVKVLGEANVKALSELKASGATHEEMKAKAEKIVEEIDDVERKKKAQKIVEGCAKFYAPEKRHRREESRYQVAKKEFLTWLTADQLQKLDEIDEKGNKDEIYNQILAFYKEASGDVKQTAKENLQNACKHFGKKLLGEEKSKTLSDLKASGATNEEMYSKAKELADSIEDPKNKKGAQKLVEGCRVVYEPTKRLRRHHHHLTLETALDKYLTWLTPEQVQSLKDLKTENKKEEIYKKIIEYFDQAEGGVKETARTELQSACRSYFTHILGEEKAKELKDLKESGATDEEMGQKVKEMVDAIEDSEKKEKANRLFVGCKKVYAPKRLRRELSFYDQF</sequence>
<evidence type="ECO:0000256" key="1">
    <source>
        <dbReference type="SAM" id="SignalP"/>
    </source>
</evidence>